<dbReference type="SUPFAM" id="SSF144091">
    <property type="entry name" value="Rhomboid-like"/>
    <property type="match status" value="1"/>
</dbReference>
<gene>
    <name evidence="9" type="ORF">FJM51_00755</name>
</gene>
<keyword evidence="4" id="KW-0378">Hydrolase</keyword>
<dbReference type="Proteomes" id="UP000319255">
    <property type="component" value="Unassembled WGS sequence"/>
</dbReference>
<dbReference type="InterPro" id="IPR035952">
    <property type="entry name" value="Rhomboid-like_sf"/>
</dbReference>
<sequence>MTIAPTEPYKPLPRSLVALVVVIAAIECLLSAADAGLIADPTLRARLLGTGAFWTQLLHGAEPVFAAQPYTMFLSHALLHGGFTHMTMNMVMLLALGRFVSDRYGSGTILPLFLVGAVAGGAAYGLLATGGAPMVGASGADFAFIGVWTVWDLRRHRAARVPTSPVWRRVAVLALLNVVMYWWLGGMLAWQAHLGGFLAGCAFGAALEARASAQALRARAEARRARRGGAE</sequence>
<evidence type="ECO:0000256" key="6">
    <source>
        <dbReference type="ARBA" id="ARBA00023136"/>
    </source>
</evidence>
<feature type="transmembrane region" description="Helical" evidence="7">
    <location>
        <begin position="16"/>
        <end position="39"/>
    </location>
</feature>
<evidence type="ECO:0000313" key="9">
    <source>
        <dbReference type="EMBL" id="TPE53613.1"/>
    </source>
</evidence>
<evidence type="ECO:0000256" key="4">
    <source>
        <dbReference type="ARBA" id="ARBA00022801"/>
    </source>
</evidence>
<protein>
    <submittedName>
        <fullName evidence="9">Rhomboid family intramembrane serine protease</fullName>
    </submittedName>
</protein>
<accession>A0A501WV31</accession>
<dbReference type="AlphaFoldDB" id="A0A501WV31"/>
<keyword evidence="10" id="KW-1185">Reference proteome</keyword>
<feature type="domain" description="Peptidase S54 rhomboid" evidence="8">
    <location>
        <begin position="72"/>
        <end position="207"/>
    </location>
</feature>
<comment type="caution">
    <text evidence="9">The sequence shown here is derived from an EMBL/GenBank/DDBJ whole genome shotgun (WGS) entry which is preliminary data.</text>
</comment>
<dbReference type="OrthoDB" id="9797190at2"/>
<comment type="subcellular location">
    <subcellularLocation>
        <location evidence="1">Membrane</location>
        <topology evidence="1">Multi-pass membrane protein</topology>
    </subcellularLocation>
</comment>
<dbReference type="GO" id="GO:0006508">
    <property type="term" value="P:proteolysis"/>
    <property type="evidence" value="ECO:0007669"/>
    <property type="project" value="UniProtKB-KW"/>
</dbReference>
<comment type="similarity">
    <text evidence="2">Belongs to the peptidase S54 family.</text>
</comment>
<dbReference type="RefSeq" id="WP_140452191.1">
    <property type="nucleotide sequence ID" value="NZ_VFRP01000001.1"/>
</dbReference>
<feature type="transmembrane region" description="Helical" evidence="7">
    <location>
        <begin position="77"/>
        <end position="97"/>
    </location>
</feature>
<evidence type="ECO:0000256" key="1">
    <source>
        <dbReference type="ARBA" id="ARBA00004141"/>
    </source>
</evidence>
<dbReference type="PANTHER" id="PTHR43731">
    <property type="entry name" value="RHOMBOID PROTEASE"/>
    <property type="match status" value="1"/>
</dbReference>
<proteinExistence type="inferred from homology"/>
<dbReference type="GO" id="GO:0004252">
    <property type="term" value="F:serine-type endopeptidase activity"/>
    <property type="evidence" value="ECO:0007669"/>
    <property type="project" value="InterPro"/>
</dbReference>
<feature type="transmembrane region" description="Helical" evidence="7">
    <location>
        <begin position="166"/>
        <end position="184"/>
    </location>
</feature>
<dbReference type="InterPro" id="IPR022764">
    <property type="entry name" value="Peptidase_S54_rhomboid_dom"/>
</dbReference>
<dbReference type="Gene3D" id="1.20.1540.10">
    <property type="entry name" value="Rhomboid-like"/>
    <property type="match status" value="1"/>
</dbReference>
<evidence type="ECO:0000256" key="5">
    <source>
        <dbReference type="ARBA" id="ARBA00022989"/>
    </source>
</evidence>
<evidence type="ECO:0000256" key="7">
    <source>
        <dbReference type="SAM" id="Phobius"/>
    </source>
</evidence>
<keyword evidence="9" id="KW-0645">Protease</keyword>
<keyword evidence="3 7" id="KW-0812">Transmembrane</keyword>
<feature type="transmembrane region" description="Helical" evidence="7">
    <location>
        <begin position="134"/>
        <end position="154"/>
    </location>
</feature>
<name>A0A501WV31_9RHOB</name>
<dbReference type="InterPro" id="IPR050925">
    <property type="entry name" value="Rhomboid_protease_S54"/>
</dbReference>
<evidence type="ECO:0000259" key="8">
    <source>
        <dbReference type="Pfam" id="PF01694"/>
    </source>
</evidence>
<evidence type="ECO:0000313" key="10">
    <source>
        <dbReference type="Proteomes" id="UP000319255"/>
    </source>
</evidence>
<dbReference type="EMBL" id="VFRP01000001">
    <property type="protein sequence ID" value="TPE53613.1"/>
    <property type="molecule type" value="Genomic_DNA"/>
</dbReference>
<organism evidence="9 10">
    <name type="scientific">Amaricoccus solimangrovi</name>
    <dbReference type="NCBI Taxonomy" id="2589815"/>
    <lineage>
        <taxon>Bacteria</taxon>
        <taxon>Pseudomonadati</taxon>
        <taxon>Pseudomonadota</taxon>
        <taxon>Alphaproteobacteria</taxon>
        <taxon>Rhodobacterales</taxon>
        <taxon>Paracoccaceae</taxon>
        <taxon>Amaricoccus</taxon>
    </lineage>
</organism>
<keyword evidence="6 7" id="KW-0472">Membrane</keyword>
<dbReference type="GO" id="GO:0016020">
    <property type="term" value="C:membrane"/>
    <property type="evidence" value="ECO:0007669"/>
    <property type="project" value="UniProtKB-SubCell"/>
</dbReference>
<dbReference type="Pfam" id="PF01694">
    <property type="entry name" value="Rhomboid"/>
    <property type="match status" value="1"/>
</dbReference>
<dbReference type="PANTHER" id="PTHR43731:SF14">
    <property type="entry name" value="PRESENILIN-ASSOCIATED RHOMBOID-LIKE PROTEIN, MITOCHONDRIAL"/>
    <property type="match status" value="1"/>
</dbReference>
<feature type="transmembrane region" description="Helical" evidence="7">
    <location>
        <begin position="109"/>
        <end position="128"/>
    </location>
</feature>
<evidence type="ECO:0000256" key="2">
    <source>
        <dbReference type="ARBA" id="ARBA00009045"/>
    </source>
</evidence>
<keyword evidence="5 7" id="KW-1133">Transmembrane helix</keyword>
<reference evidence="9 10" key="1">
    <citation type="submission" date="2019-06" db="EMBL/GenBank/DDBJ databases">
        <title>A novel bacterium of genus Amaricoccus, isolated from marine sediment.</title>
        <authorList>
            <person name="Huang H."/>
            <person name="Mo K."/>
            <person name="Hu Y."/>
        </authorList>
    </citation>
    <scope>NUCLEOTIDE SEQUENCE [LARGE SCALE GENOMIC DNA]</scope>
    <source>
        <strain evidence="9 10">HB172011</strain>
    </source>
</reference>
<evidence type="ECO:0000256" key="3">
    <source>
        <dbReference type="ARBA" id="ARBA00022692"/>
    </source>
</evidence>